<dbReference type="EMBL" id="JACVVK020000752">
    <property type="protein sequence ID" value="KAK7449347.1"/>
    <property type="molecule type" value="Genomic_DNA"/>
</dbReference>
<feature type="transmembrane region" description="Helical" evidence="2">
    <location>
        <begin position="211"/>
        <end position="234"/>
    </location>
</feature>
<organism evidence="4 5">
    <name type="scientific">Batillaria attramentaria</name>
    <dbReference type="NCBI Taxonomy" id="370345"/>
    <lineage>
        <taxon>Eukaryota</taxon>
        <taxon>Metazoa</taxon>
        <taxon>Spiralia</taxon>
        <taxon>Lophotrochozoa</taxon>
        <taxon>Mollusca</taxon>
        <taxon>Gastropoda</taxon>
        <taxon>Caenogastropoda</taxon>
        <taxon>Sorbeoconcha</taxon>
        <taxon>Cerithioidea</taxon>
        <taxon>Batillariidae</taxon>
        <taxon>Batillaria</taxon>
    </lineage>
</organism>
<feature type="non-terminal residue" evidence="4">
    <location>
        <position position="1"/>
    </location>
</feature>
<comment type="caution">
    <text evidence="4">The sequence shown here is derived from an EMBL/GenBank/DDBJ whole genome shotgun (WGS) entry which is preliminary data.</text>
</comment>
<dbReference type="InterPro" id="IPR007110">
    <property type="entry name" value="Ig-like_dom"/>
</dbReference>
<gene>
    <name evidence="4" type="ORF">BaRGS_00040032</name>
</gene>
<dbReference type="Proteomes" id="UP001519460">
    <property type="component" value="Unassembled WGS sequence"/>
</dbReference>
<name>A0ABD0J1N9_9CAEN</name>
<feature type="region of interest" description="Disordered" evidence="1">
    <location>
        <begin position="246"/>
        <end position="276"/>
    </location>
</feature>
<evidence type="ECO:0000313" key="4">
    <source>
        <dbReference type="EMBL" id="KAK7449347.1"/>
    </source>
</evidence>
<keyword evidence="5" id="KW-1185">Reference proteome</keyword>
<evidence type="ECO:0000313" key="5">
    <source>
        <dbReference type="Proteomes" id="UP001519460"/>
    </source>
</evidence>
<keyword evidence="2" id="KW-0472">Membrane</keyword>
<sequence>NKKFSIPRSGGRCHLETRPPHRYVAQWRREPKTTEHVATEHDVYTSLVWFLCVVGEEVDELLVAVPEGDNKTTCTTSTNGVSANITCHLPEDVSISKRSVSVDRFDLDSPSSSVNVYGCVWLANGNRRCHPSTGYTCDDTPTTTLTVTVNELSSEFEGIYTCQVIPSRSEDIENCTLVLKDATTIQPVNSTSLHTENMTHTPEDGNADVNVAWIVVPIVVVIVAVVVVSVVCIIRRQRRLKRGNTCYSEVPQPSSGKNSHLTQPETSQTAGERRSL</sequence>
<feature type="compositionally biased region" description="Polar residues" evidence="1">
    <location>
        <begin position="246"/>
        <end position="270"/>
    </location>
</feature>
<evidence type="ECO:0000256" key="1">
    <source>
        <dbReference type="SAM" id="MobiDB-lite"/>
    </source>
</evidence>
<proteinExistence type="predicted"/>
<dbReference type="AlphaFoldDB" id="A0ABD0J1N9"/>
<evidence type="ECO:0000259" key="3">
    <source>
        <dbReference type="PROSITE" id="PS50835"/>
    </source>
</evidence>
<accession>A0ABD0J1N9</accession>
<keyword evidence="2" id="KW-0812">Transmembrane</keyword>
<dbReference type="PROSITE" id="PS50835">
    <property type="entry name" value="IG_LIKE"/>
    <property type="match status" value="1"/>
</dbReference>
<evidence type="ECO:0000256" key="2">
    <source>
        <dbReference type="SAM" id="Phobius"/>
    </source>
</evidence>
<protein>
    <recommendedName>
        <fullName evidence="3">Ig-like domain-containing protein</fullName>
    </recommendedName>
</protein>
<keyword evidence="2" id="KW-1133">Transmembrane helix</keyword>
<reference evidence="4 5" key="1">
    <citation type="journal article" date="2023" name="Sci. Data">
        <title>Genome assembly of the Korean intertidal mud-creeper Batillaria attramentaria.</title>
        <authorList>
            <person name="Patra A.K."/>
            <person name="Ho P.T."/>
            <person name="Jun S."/>
            <person name="Lee S.J."/>
            <person name="Kim Y."/>
            <person name="Won Y.J."/>
        </authorList>
    </citation>
    <scope>NUCLEOTIDE SEQUENCE [LARGE SCALE GENOMIC DNA]</scope>
    <source>
        <strain evidence="4">Wonlab-2016</strain>
    </source>
</reference>
<feature type="domain" description="Ig-like" evidence="3">
    <location>
        <begin position="66"/>
        <end position="173"/>
    </location>
</feature>